<organism evidence="1">
    <name type="scientific">freshwater metagenome</name>
    <dbReference type="NCBI Taxonomy" id="449393"/>
    <lineage>
        <taxon>unclassified sequences</taxon>
        <taxon>metagenomes</taxon>
        <taxon>ecological metagenomes</taxon>
    </lineage>
</organism>
<protein>
    <submittedName>
        <fullName evidence="1">Unannotated protein</fullName>
    </submittedName>
</protein>
<accession>A0A6J6Q0C3</accession>
<proteinExistence type="predicted"/>
<gene>
    <name evidence="1" type="ORF">UFOPK2366_01406</name>
</gene>
<dbReference type="EMBL" id="CAEZXM010000282">
    <property type="protein sequence ID" value="CAB4703962.1"/>
    <property type="molecule type" value="Genomic_DNA"/>
</dbReference>
<sequence>MNFETLKKILTYLSIAFVVISVWTDPSGSVGAAENFLNSVGGFCSTAITKGTVFLKNLAT</sequence>
<evidence type="ECO:0000313" key="1">
    <source>
        <dbReference type="EMBL" id="CAB4703962.1"/>
    </source>
</evidence>
<dbReference type="AlphaFoldDB" id="A0A6J6Q0C3"/>
<name>A0A6J6Q0C3_9ZZZZ</name>
<reference evidence="1" key="1">
    <citation type="submission" date="2020-05" db="EMBL/GenBank/DDBJ databases">
        <authorList>
            <person name="Chiriac C."/>
            <person name="Salcher M."/>
            <person name="Ghai R."/>
            <person name="Kavagutti S V."/>
        </authorList>
    </citation>
    <scope>NUCLEOTIDE SEQUENCE</scope>
</reference>